<dbReference type="SMART" id="SM00842">
    <property type="entry name" value="FtsA"/>
    <property type="match status" value="1"/>
</dbReference>
<comment type="subunit">
    <text evidence="5">Self-interacts. Interacts with FtsZ.</text>
</comment>
<dbReference type="InterPro" id="IPR003494">
    <property type="entry name" value="SHS2_FtsA"/>
</dbReference>
<dbReference type="GO" id="GO:0043093">
    <property type="term" value="P:FtsZ-dependent cytokinesis"/>
    <property type="evidence" value="ECO:0007669"/>
    <property type="project" value="UniProtKB-UniRule"/>
</dbReference>
<dbReference type="PANTHER" id="PTHR32432">
    <property type="entry name" value="CELL DIVISION PROTEIN FTSA-RELATED"/>
    <property type="match status" value="1"/>
</dbReference>
<sequence length="418" mass="45814">MHIVALDIGSYKIKAFLAEIDKNGKPFLIDVLEEYSSGIRKGEIVDINEASIPLEKIFEKIKTKDKTAINNIFVNVGGANIKCQNSRGIIAVSRADNEISQDDIDRVVKASQAIKLLPNRMIIHNITREYIIDGINDVREPLGMSGTRLEVNSLVIDVFSSNVKNLINLIESLGGSVSGLVYNPLAASRSVLTKGSKDLGVVLIDIGAGTTSLSVYDEGKLVHAMSFPMGSSNITNDLAVGLKCSIALAEIIKIFFGRAISAEAPAKDRITLKDIHEKSGFEANILDKNFKSSISVRFVAEIIESRLEEIFELINRELKMLNKYGQLPAGAILCGGGAKMSGIVDLAKKELKISSDIGLPETKELEIYHQDFENSINEPEFATATGLLYYGMDQCAKESSWLIGENFSFKKVLKYFMP</sequence>
<dbReference type="InterPro" id="IPR043129">
    <property type="entry name" value="ATPase_NBD"/>
</dbReference>
<keyword evidence="4 5" id="KW-0131">Cell cycle</keyword>
<dbReference type="NCBIfam" id="TIGR01174">
    <property type="entry name" value="ftsA"/>
    <property type="match status" value="1"/>
</dbReference>
<comment type="subcellular location">
    <subcellularLocation>
        <location evidence="5">Cell membrane</location>
        <topology evidence="5">Peripheral membrane protein</topology>
        <orientation evidence="5">Cytoplasmic side</orientation>
    </subcellularLocation>
    <text evidence="5">Localizes to the Z ring in an FtsZ-dependent manner. Targeted to the membrane through a conserved C-terminal amphipathic helix.</text>
</comment>
<evidence type="ECO:0000256" key="1">
    <source>
        <dbReference type="ARBA" id="ARBA00022475"/>
    </source>
</evidence>
<dbReference type="PANTHER" id="PTHR32432:SF4">
    <property type="entry name" value="CELL DIVISION PROTEIN FTSA"/>
    <property type="match status" value="1"/>
</dbReference>
<proteinExistence type="inferred from homology"/>
<name>A0A0G0DBB3_9BACT</name>
<dbReference type="Gene3D" id="3.30.1490.110">
    <property type="match status" value="1"/>
</dbReference>
<dbReference type="CDD" id="cd24048">
    <property type="entry name" value="ASKHA_NBD_FtsA"/>
    <property type="match status" value="1"/>
</dbReference>
<evidence type="ECO:0000256" key="6">
    <source>
        <dbReference type="PIRNR" id="PIRNR003101"/>
    </source>
</evidence>
<protein>
    <recommendedName>
        <fullName evidence="5 6">Cell division protein FtsA</fullName>
    </recommendedName>
</protein>
<accession>A0A0G0DBB3</accession>
<dbReference type="GO" id="GO:0009898">
    <property type="term" value="C:cytoplasmic side of plasma membrane"/>
    <property type="evidence" value="ECO:0007669"/>
    <property type="project" value="UniProtKB-UniRule"/>
</dbReference>
<evidence type="ECO:0000256" key="2">
    <source>
        <dbReference type="ARBA" id="ARBA00022618"/>
    </source>
</evidence>
<dbReference type="HAMAP" id="MF_02033">
    <property type="entry name" value="FtsA"/>
    <property type="match status" value="1"/>
</dbReference>
<comment type="similarity">
    <text evidence="5 6">Belongs to the FtsA/MreB family.</text>
</comment>
<dbReference type="InterPro" id="IPR050696">
    <property type="entry name" value="FtsA/MreB"/>
</dbReference>
<evidence type="ECO:0000313" key="9">
    <source>
        <dbReference type="Proteomes" id="UP000186383"/>
    </source>
</evidence>
<keyword evidence="3 5" id="KW-0472">Membrane</keyword>
<organism evidence="8 9">
    <name type="scientific">Candidatus Nomurabacteria bacterium GW2011_GWA1_35_8</name>
    <dbReference type="NCBI Taxonomy" id="1618727"/>
    <lineage>
        <taxon>Bacteria</taxon>
        <taxon>Candidatus Nomuraibacteriota</taxon>
    </lineage>
</organism>
<dbReference type="Pfam" id="PF14450">
    <property type="entry name" value="FtsA"/>
    <property type="match status" value="1"/>
</dbReference>
<dbReference type="Proteomes" id="UP000186383">
    <property type="component" value="Unassembled WGS sequence"/>
</dbReference>
<dbReference type="SUPFAM" id="SSF53067">
    <property type="entry name" value="Actin-like ATPase domain"/>
    <property type="match status" value="2"/>
</dbReference>
<dbReference type="GO" id="GO:0032153">
    <property type="term" value="C:cell division site"/>
    <property type="evidence" value="ECO:0007669"/>
    <property type="project" value="UniProtKB-UniRule"/>
</dbReference>
<evidence type="ECO:0000256" key="4">
    <source>
        <dbReference type="ARBA" id="ARBA00023306"/>
    </source>
</evidence>
<dbReference type="InterPro" id="IPR020823">
    <property type="entry name" value="Cell_div_FtsA"/>
</dbReference>
<comment type="caution">
    <text evidence="8">The sequence shown here is derived from an EMBL/GenBank/DDBJ whole genome shotgun (WGS) entry which is preliminary data.</text>
</comment>
<dbReference type="Pfam" id="PF02491">
    <property type="entry name" value="SHS2_FTSA"/>
    <property type="match status" value="1"/>
</dbReference>
<comment type="function">
    <text evidence="5 6">Cell division protein that is involved in the assembly of the Z ring. May serve as a membrane anchor for the Z ring.</text>
</comment>
<reference evidence="8 9" key="1">
    <citation type="journal article" date="2015" name="Nature">
        <title>rRNA introns, odd ribosomes, and small enigmatic genomes across a large radiation of phyla.</title>
        <authorList>
            <person name="Brown C.T."/>
            <person name="Hug L.A."/>
            <person name="Thomas B.C."/>
            <person name="Sharon I."/>
            <person name="Castelle C.J."/>
            <person name="Singh A."/>
            <person name="Wilkins M.J."/>
            <person name="Williams K.H."/>
            <person name="Banfield J.F."/>
        </authorList>
    </citation>
    <scope>NUCLEOTIDE SEQUENCE [LARGE SCALE GENOMIC DNA]</scope>
</reference>
<evidence type="ECO:0000256" key="5">
    <source>
        <dbReference type="HAMAP-Rule" id="MF_02033"/>
    </source>
</evidence>
<evidence type="ECO:0000256" key="3">
    <source>
        <dbReference type="ARBA" id="ARBA00023136"/>
    </source>
</evidence>
<dbReference type="EMBL" id="LBQW01000004">
    <property type="protein sequence ID" value="KKP85906.1"/>
    <property type="molecule type" value="Genomic_DNA"/>
</dbReference>
<dbReference type="PATRIC" id="fig|1618727.3.peg.108"/>
<keyword evidence="2 5" id="KW-0132">Cell division</keyword>
<dbReference type="Gene3D" id="3.30.420.40">
    <property type="match status" value="1"/>
</dbReference>
<evidence type="ECO:0000259" key="7">
    <source>
        <dbReference type="SMART" id="SM00842"/>
    </source>
</evidence>
<feature type="domain" description="SHS2" evidence="7">
    <location>
        <begin position="3"/>
        <end position="191"/>
    </location>
</feature>
<evidence type="ECO:0000313" key="8">
    <source>
        <dbReference type="EMBL" id="KKP85906.1"/>
    </source>
</evidence>
<gene>
    <name evidence="5" type="primary">ftsA</name>
    <name evidence="8" type="ORF">UR88_C0004G0013</name>
</gene>
<keyword evidence="1 5" id="KW-1003">Cell membrane</keyword>
<dbReference type="AlphaFoldDB" id="A0A0G0DBB3"/>
<dbReference type="PIRSF" id="PIRSF003101">
    <property type="entry name" value="FtsA"/>
    <property type="match status" value="1"/>
</dbReference>